<organism evidence="2 3">
    <name type="scientific">Limnohabitans planktonicus II-D5</name>
    <dbReference type="NCBI Taxonomy" id="1293045"/>
    <lineage>
        <taxon>Bacteria</taxon>
        <taxon>Pseudomonadati</taxon>
        <taxon>Pseudomonadota</taxon>
        <taxon>Betaproteobacteria</taxon>
        <taxon>Burkholderiales</taxon>
        <taxon>Comamonadaceae</taxon>
        <taxon>Limnohabitans</taxon>
    </lineage>
</organism>
<accession>A0A2T7UBM4</accession>
<sequence>MPTQVVTSIAHIAHPVTRVDGQSIPNIMAAILLENFMHLALNVCALGTRHDTEITHQARIGWRRLQSSLKFFKPLLKGYCPAPLRPLKPLIRATDHLRNLDVALDSTLPACLAAWPAEQAMPLSEWTDMTRDLQVARTHALNAVKAKAREPETTLMLLNMAHWIAQLSTQPTPKNFTLDQKNFSQWIFKRLQGWNKKLKNGANSSDLARQHRLRILAKQQRYAIENLKAWVPRASARRFHERAQKWQVELGVQRDQSIALELITQLNRYPGLVALLEKH</sequence>
<gene>
    <name evidence="2" type="ORF">H663_013900</name>
</gene>
<dbReference type="InterPro" id="IPR007899">
    <property type="entry name" value="CHAD_dom"/>
</dbReference>
<feature type="domain" description="CHAD" evidence="1">
    <location>
        <begin position="21"/>
        <end position="279"/>
    </location>
</feature>
<dbReference type="OrthoDB" id="3034217at2"/>
<dbReference type="AlphaFoldDB" id="A0A2T7UBM4"/>
<dbReference type="SMART" id="SM00880">
    <property type="entry name" value="CHAD"/>
    <property type="match status" value="1"/>
</dbReference>
<dbReference type="Proteomes" id="UP000037507">
    <property type="component" value="Unassembled WGS sequence"/>
</dbReference>
<name>A0A2T7UBM4_9BURK</name>
<reference evidence="2" key="1">
    <citation type="submission" date="2017-04" db="EMBL/GenBank/DDBJ databases">
        <title>Unexpected and diverse lifestyles within the genus Limnohabitans.</title>
        <authorList>
            <person name="Kasalicky V."/>
            <person name="Mehrshad M."/>
            <person name="Andrei S.-A."/>
            <person name="Salcher M."/>
            <person name="Kratochvilova H."/>
            <person name="Simek K."/>
            <person name="Ghai R."/>
        </authorList>
    </citation>
    <scope>NUCLEOTIDE SEQUENCE [LARGE SCALE GENOMIC DNA]</scope>
    <source>
        <strain evidence="2">II-D5</strain>
    </source>
</reference>
<evidence type="ECO:0000313" key="3">
    <source>
        <dbReference type="Proteomes" id="UP000037507"/>
    </source>
</evidence>
<dbReference type="PANTHER" id="PTHR39339:SF1">
    <property type="entry name" value="CHAD DOMAIN-CONTAINING PROTEIN"/>
    <property type="match status" value="1"/>
</dbReference>
<dbReference type="Gene3D" id="1.40.20.10">
    <property type="entry name" value="CHAD domain"/>
    <property type="match status" value="1"/>
</dbReference>
<dbReference type="STRING" id="1293045.H663_06320"/>
<protein>
    <submittedName>
        <fullName evidence="2">CHAD domain-containing protein</fullName>
    </submittedName>
</protein>
<dbReference type="PROSITE" id="PS51708">
    <property type="entry name" value="CHAD"/>
    <property type="match status" value="1"/>
</dbReference>
<evidence type="ECO:0000313" key="2">
    <source>
        <dbReference type="EMBL" id="PVE42106.1"/>
    </source>
</evidence>
<proteinExistence type="predicted"/>
<keyword evidence="3" id="KW-1185">Reference proteome</keyword>
<dbReference type="EMBL" id="LFYT02000019">
    <property type="protein sequence ID" value="PVE42106.1"/>
    <property type="molecule type" value="Genomic_DNA"/>
</dbReference>
<dbReference type="RefSeq" id="WP_053170975.1">
    <property type="nucleotide sequence ID" value="NZ_LFYT02000019.1"/>
</dbReference>
<dbReference type="Pfam" id="PF05235">
    <property type="entry name" value="CHAD"/>
    <property type="match status" value="1"/>
</dbReference>
<dbReference type="InterPro" id="IPR038186">
    <property type="entry name" value="CHAD_dom_sf"/>
</dbReference>
<comment type="caution">
    <text evidence="2">The sequence shown here is derived from an EMBL/GenBank/DDBJ whole genome shotgun (WGS) entry which is preliminary data.</text>
</comment>
<evidence type="ECO:0000259" key="1">
    <source>
        <dbReference type="PROSITE" id="PS51708"/>
    </source>
</evidence>
<dbReference type="PANTHER" id="PTHR39339">
    <property type="entry name" value="SLR1444 PROTEIN"/>
    <property type="match status" value="1"/>
</dbReference>